<dbReference type="Pfam" id="PF00067">
    <property type="entry name" value="p450"/>
    <property type="match status" value="1"/>
</dbReference>
<name>A0AAP0RH51_LIQFO</name>
<dbReference type="InterPro" id="IPR002401">
    <property type="entry name" value="Cyt_P450_E_grp-I"/>
</dbReference>
<dbReference type="Proteomes" id="UP001415857">
    <property type="component" value="Unassembled WGS sequence"/>
</dbReference>
<organism evidence="1 2">
    <name type="scientific">Liquidambar formosana</name>
    <name type="common">Formosan gum</name>
    <dbReference type="NCBI Taxonomy" id="63359"/>
    <lineage>
        <taxon>Eukaryota</taxon>
        <taxon>Viridiplantae</taxon>
        <taxon>Streptophyta</taxon>
        <taxon>Embryophyta</taxon>
        <taxon>Tracheophyta</taxon>
        <taxon>Spermatophyta</taxon>
        <taxon>Magnoliopsida</taxon>
        <taxon>eudicotyledons</taxon>
        <taxon>Gunneridae</taxon>
        <taxon>Pentapetalae</taxon>
        <taxon>Saxifragales</taxon>
        <taxon>Altingiaceae</taxon>
        <taxon>Liquidambar</taxon>
    </lineage>
</organism>
<dbReference type="Gene3D" id="1.10.630.10">
    <property type="entry name" value="Cytochrome P450"/>
    <property type="match status" value="1"/>
</dbReference>
<dbReference type="GO" id="GO:0016705">
    <property type="term" value="F:oxidoreductase activity, acting on paired donors, with incorporation or reduction of molecular oxygen"/>
    <property type="evidence" value="ECO:0007669"/>
    <property type="project" value="InterPro"/>
</dbReference>
<dbReference type="EMBL" id="JBBPBK010000010">
    <property type="protein sequence ID" value="KAK9276778.1"/>
    <property type="molecule type" value="Genomic_DNA"/>
</dbReference>
<dbReference type="AlphaFoldDB" id="A0AAP0RH51"/>
<sequence>MIFSIYLTSLAFPGKFISDLDKCTLCQLYDQLVLIFFQPLNSDQIIWRVEEIFAPESVIGDIVVGGTDTTETMAEWVMAEMMCNPEVMKKAQEELAEVVGMNNIVEEAHLPKLLTVFGCSCEGDIPSTRASPTPSPTVS</sequence>
<dbReference type="GO" id="GO:0020037">
    <property type="term" value="F:heme binding"/>
    <property type="evidence" value="ECO:0007669"/>
    <property type="project" value="InterPro"/>
</dbReference>
<dbReference type="GO" id="GO:0005506">
    <property type="term" value="F:iron ion binding"/>
    <property type="evidence" value="ECO:0007669"/>
    <property type="project" value="InterPro"/>
</dbReference>
<keyword evidence="2" id="KW-1185">Reference proteome</keyword>
<dbReference type="PANTHER" id="PTHR47951">
    <property type="entry name" value="OS08G0547900 PROTEIN"/>
    <property type="match status" value="1"/>
</dbReference>
<gene>
    <name evidence="1" type="ORF">L1049_006314</name>
</gene>
<dbReference type="PANTHER" id="PTHR47951:SF7">
    <property type="entry name" value="FLAVONOID 3',5'-HYDROXYLASE-LIKE ISOFORM X1"/>
    <property type="match status" value="1"/>
</dbReference>
<dbReference type="SUPFAM" id="SSF48264">
    <property type="entry name" value="Cytochrome P450"/>
    <property type="match status" value="1"/>
</dbReference>
<evidence type="ECO:0000313" key="2">
    <source>
        <dbReference type="Proteomes" id="UP001415857"/>
    </source>
</evidence>
<proteinExistence type="predicted"/>
<accession>A0AAP0RH51</accession>
<evidence type="ECO:0008006" key="3">
    <source>
        <dbReference type="Google" id="ProtNLM"/>
    </source>
</evidence>
<dbReference type="PRINTS" id="PR00463">
    <property type="entry name" value="EP450I"/>
</dbReference>
<dbReference type="InterPro" id="IPR001128">
    <property type="entry name" value="Cyt_P450"/>
</dbReference>
<evidence type="ECO:0000313" key="1">
    <source>
        <dbReference type="EMBL" id="KAK9276778.1"/>
    </source>
</evidence>
<dbReference type="GO" id="GO:0004497">
    <property type="term" value="F:monooxygenase activity"/>
    <property type="evidence" value="ECO:0007669"/>
    <property type="project" value="InterPro"/>
</dbReference>
<protein>
    <recommendedName>
        <fullName evidence="3">Cytochrome P450</fullName>
    </recommendedName>
</protein>
<reference evidence="1 2" key="1">
    <citation type="journal article" date="2024" name="Plant J.">
        <title>Genome sequences and population genomics reveal climatic adaptation and genomic divergence between two closely related sweetgum species.</title>
        <authorList>
            <person name="Xu W.Q."/>
            <person name="Ren C.Q."/>
            <person name="Zhang X.Y."/>
            <person name="Comes H.P."/>
            <person name="Liu X.H."/>
            <person name="Li Y.G."/>
            <person name="Kettle C.J."/>
            <person name="Jalonen R."/>
            <person name="Gaisberger H."/>
            <person name="Ma Y.Z."/>
            <person name="Qiu Y.X."/>
        </authorList>
    </citation>
    <scope>NUCLEOTIDE SEQUENCE [LARGE SCALE GENOMIC DNA]</scope>
    <source>
        <strain evidence="1">Hangzhou</strain>
    </source>
</reference>
<dbReference type="InterPro" id="IPR036396">
    <property type="entry name" value="Cyt_P450_sf"/>
</dbReference>
<comment type="caution">
    <text evidence="1">The sequence shown here is derived from an EMBL/GenBank/DDBJ whole genome shotgun (WGS) entry which is preliminary data.</text>
</comment>